<keyword evidence="2" id="KW-1185">Reference proteome</keyword>
<dbReference type="Proteomes" id="UP000664032">
    <property type="component" value="Unassembled WGS sequence"/>
</dbReference>
<sequence length="393" mass="44234">MAGCPDLSPTQIRDILESCDKSAGKPLSPFPRLVIDDSSKMTENSIKLYPAAAGLPWHSTILALRQTKHWKAAISMVTKLLNLFAEDDISNTTLYRGSKSYANIAKREIHDINHNWSRFLLFAWPGADEKRIELISATLTFVFLFDGKSNCLQDVWEMQDEETVRIIQAEFISCLTLPDSEISLFKRERSLTPLQAMITQVIQGIYDEDQKGGNGGKDVVKCLIDFINHPPPAKEYHTLKEFLDYRIVDAAAEYVFACAKFSIHSSVQMDSPSIKRFIRLASEHICYSNDLGSYDKEKEAYDEGHVLYLINAVDMVKKVFKLPDDATAKSATLALQKQTEMELGRELEHLRASGEATAQELEYCEAVIYAMMGNTFASVVMSRYGGDVTRLKS</sequence>
<name>A0ACB8HBW0_PSICU</name>
<reference evidence="1" key="1">
    <citation type="submission" date="2021-10" db="EMBL/GenBank/DDBJ databases">
        <title>Psilocybe cubensis genome.</title>
        <authorList>
            <person name="Mckernan K.J."/>
            <person name="Crawford S."/>
            <person name="Trippe A."/>
            <person name="Kane L.T."/>
            <person name="Mclaughlin S."/>
        </authorList>
    </citation>
    <scope>NUCLEOTIDE SEQUENCE</scope>
    <source>
        <strain evidence="1">MGC-MH-2018</strain>
    </source>
</reference>
<evidence type="ECO:0000313" key="1">
    <source>
        <dbReference type="EMBL" id="KAH9484640.1"/>
    </source>
</evidence>
<gene>
    <name evidence="1" type="ORF">JR316_0004122</name>
</gene>
<organism evidence="1 2">
    <name type="scientific">Psilocybe cubensis</name>
    <name type="common">Psychedelic mushroom</name>
    <name type="synonym">Stropharia cubensis</name>
    <dbReference type="NCBI Taxonomy" id="181762"/>
    <lineage>
        <taxon>Eukaryota</taxon>
        <taxon>Fungi</taxon>
        <taxon>Dikarya</taxon>
        <taxon>Basidiomycota</taxon>
        <taxon>Agaricomycotina</taxon>
        <taxon>Agaricomycetes</taxon>
        <taxon>Agaricomycetidae</taxon>
        <taxon>Agaricales</taxon>
        <taxon>Agaricineae</taxon>
        <taxon>Strophariaceae</taxon>
        <taxon>Psilocybe</taxon>
    </lineage>
</organism>
<evidence type="ECO:0000313" key="2">
    <source>
        <dbReference type="Proteomes" id="UP000664032"/>
    </source>
</evidence>
<proteinExistence type="predicted"/>
<accession>A0ACB8HBW0</accession>
<dbReference type="EMBL" id="JAFIQS020000003">
    <property type="protein sequence ID" value="KAH9484640.1"/>
    <property type="molecule type" value="Genomic_DNA"/>
</dbReference>
<protein>
    <submittedName>
        <fullName evidence="1">Terpene cyclase aneC</fullName>
    </submittedName>
</protein>
<comment type="caution">
    <text evidence="1">The sequence shown here is derived from an EMBL/GenBank/DDBJ whole genome shotgun (WGS) entry which is preliminary data.</text>
</comment>